<comment type="caution">
    <text evidence="1">The sequence shown here is derived from an EMBL/GenBank/DDBJ whole genome shotgun (WGS) entry which is preliminary data.</text>
</comment>
<sequence length="58" mass="6760">MQNGSPICCFESQGRHRLEEKTINRVASMLATRREKTCLVRWIVHANLIPAPNIRYLH</sequence>
<name>A0A402BEG2_9CHLR</name>
<evidence type="ECO:0000313" key="1">
    <source>
        <dbReference type="EMBL" id="GCE29682.1"/>
    </source>
</evidence>
<evidence type="ECO:0000313" key="2">
    <source>
        <dbReference type="Proteomes" id="UP000287171"/>
    </source>
</evidence>
<keyword evidence="2" id="KW-1185">Reference proteome</keyword>
<proteinExistence type="predicted"/>
<accession>A0A402BEG2</accession>
<reference evidence="2" key="1">
    <citation type="submission" date="2018-12" db="EMBL/GenBank/DDBJ databases">
        <title>Tengunoibacter tsumagoiensis gen. nov., sp. nov., Dictyobacter kobayashii sp. nov., D. alpinus sp. nov., and D. joshuensis sp. nov. and description of Dictyobacteraceae fam. nov. within the order Ktedonobacterales isolated from Tengu-no-mugimeshi.</title>
        <authorList>
            <person name="Wang C.M."/>
            <person name="Zheng Y."/>
            <person name="Sakai Y."/>
            <person name="Toyoda A."/>
            <person name="Minakuchi Y."/>
            <person name="Abe K."/>
            <person name="Yokota A."/>
            <person name="Yabe S."/>
        </authorList>
    </citation>
    <scope>NUCLEOTIDE SEQUENCE [LARGE SCALE GENOMIC DNA]</scope>
    <source>
        <strain evidence="2">Uno16</strain>
    </source>
</reference>
<dbReference type="AlphaFoldDB" id="A0A402BEG2"/>
<organism evidence="1 2">
    <name type="scientific">Dictyobacter alpinus</name>
    <dbReference type="NCBI Taxonomy" id="2014873"/>
    <lineage>
        <taxon>Bacteria</taxon>
        <taxon>Bacillati</taxon>
        <taxon>Chloroflexota</taxon>
        <taxon>Ktedonobacteria</taxon>
        <taxon>Ktedonobacterales</taxon>
        <taxon>Dictyobacteraceae</taxon>
        <taxon>Dictyobacter</taxon>
    </lineage>
</organism>
<dbReference type="EMBL" id="BIFT01000002">
    <property type="protein sequence ID" value="GCE29682.1"/>
    <property type="molecule type" value="Genomic_DNA"/>
</dbReference>
<dbReference type="Proteomes" id="UP000287171">
    <property type="component" value="Unassembled WGS sequence"/>
</dbReference>
<gene>
    <name evidence="1" type="ORF">KDA_51660</name>
</gene>
<protein>
    <submittedName>
        <fullName evidence="1">Uncharacterized protein</fullName>
    </submittedName>
</protein>